<accession>A0ABW1EXX7</accession>
<dbReference type="Proteomes" id="UP001596067">
    <property type="component" value="Unassembled WGS sequence"/>
</dbReference>
<sequence length="230" mass="21688">MSRSLRVGSIAAIAALAIASLSACSAGNTAETLEIKPDNASATIGTDLLMNNIVVVTGDESSGEHTGPANVTVNISNTGELPAELQSIAVGNASAALADDKGAPLTGIVIPAHGAVAIGGAGNPSARVASVTLSVGGFVPTTFTFKSGRSVQTEASVYPNKGLYKGFGPTASPVAVPTKAASPAAAGTATATGAATAPATGAATAPAAGATAPAGAATATGTASPAAGTH</sequence>
<feature type="signal peptide" evidence="1">
    <location>
        <begin position="1"/>
        <end position="25"/>
    </location>
</feature>
<protein>
    <submittedName>
        <fullName evidence="2">DUF461 domain-containing protein</fullName>
    </submittedName>
</protein>
<name>A0ABW1EXX7_9ACTN</name>
<feature type="chain" id="PRO_5045889299" evidence="1">
    <location>
        <begin position="26"/>
        <end position="230"/>
    </location>
</feature>
<dbReference type="RefSeq" id="WP_313764389.1">
    <property type="nucleotide sequence ID" value="NZ_BAAAVH010000060.1"/>
</dbReference>
<dbReference type="PROSITE" id="PS51257">
    <property type="entry name" value="PROKAR_LIPOPROTEIN"/>
    <property type="match status" value="1"/>
</dbReference>
<evidence type="ECO:0000313" key="3">
    <source>
        <dbReference type="Proteomes" id="UP001596067"/>
    </source>
</evidence>
<keyword evidence="3" id="KW-1185">Reference proteome</keyword>
<proteinExistence type="predicted"/>
<gene>
    <name evidence="2" type="ORF">ACFP0N_16255</name>
</gene>
<evidence type="ECO:0000256" key="1">
    <source>
        <dbReference type="SAM" id="SignalP"/>
    </source>
</evidence>
<evidence type="ECO:0000313" key="2">
    <source>
        <dbReference type="EMBL" id="MFC5886520.1"/>
    </source>
</evidence>
<comment type="caution">
    <text evidence="2">The sequence shown here is derived from an EMBL/GenBank/DDBJ whole genome shotgun (WGS) entry which is preliminary data.</text>
</comment>
<keyword evidence="1" id="KW-0732">Signal</keyword>
<dbReference type="EMBL" id="JBHSOD010000017">
    <property type="protein sequence ID" value="MFC5886520.1"/>
    <property type="molecule type" value="Genomic_DNA"/>
</dbReference>
<reference evidence="3" key="1">
    <citation type="journal article" date="2019" name="Int. J. Syst. Evol. Microbiol.">
        <title>The Global Catalogue of Microorganisms (GCM) 10K type strain sequencing project: providing services to taxonomists for standard genome sequencing and annotation.</title>
        <authorList>
            <consortium name="The Broad Institute Genomics Platform"/>
            <consortium name="The Broad Institute Genome Sequencing Center for Infectious Disease"/>
            <person name="Wu L."/>
            <person name="Ma J."/>
        </authorList>
    </citation>
    <scope>NUCLEOTIDE SEQUENCE [LARGE SCALE GENOMIC DNA]</scope>
    <source>
        <strain evidence="3">CGMCC 4.1469</strain>
    </source>
</reference>
<organism evidence="2 3">
    <name type="scientific">Kitasatospora aburaviensis</name>
    <dbReference type="NCBI Taxonomy" id="67265"/>
    <lineage>
        <taxon>Bacteria</taxon>
        <taxon>Bacillati</taxon>
        <taxon>Actinomycetota</taxon>
        <taxon>Actinomycetes</taxon>
        <taxon>Kitasatosporales</taxon>
        <taxon>Streptomycetaceae</taxon>
        <taxon>Kitasatospora</taxon>
    </lineage>
</organism>